<dbReference type="InterPro" id="IPR051046">
    <property type="entry name" value="MurCDEF_CellWall_CoF430Synth"/>
</dbReference>
<dbReference type="EMBL" id="LACI01002255">
    <property type="protein sequence ID" value="KJU82574.1"/>
    <property type="molecule type" value="Genomic_DNA"/>
</dbReference>
<evidence type="ECO:0000259" key="4">
    <source>
        <dbReference type="Pfam" id="PF02875"/>
    </source>
</evidence>
<reference evidence="5 6" key="1">
    <citation type="submission" date="2015-02" db="EMBL/GenBank/DDBJ databases">
        <title>Single-cell genomics of uncultivated deep-branching MTB reveals a conserved set of magnetosome genes.</title>
        <authorList>
            <person name="Kolinko S."/>
            <person name="Richter M."/>
            <person name="Glockner F.O."/>
            <person name="Brachmann A."/>
            <person name="Schuler D."/>
        </authorList>
    </citation>
    <scope>NUCLEOTIDE SEQUENCE [LARGE SCALE GENOMIC DNA]</scope>
    <source>
        <strain evidence="5">TM-1</strain>
    </source>
</reference>
<evidence type="ECO:0000256" key="2">
    <source>
        <dbReference type="ARBA" id="ARBA00022741"/>
    </source>
</evidence>
<dbReference type="Pfam" id="PF02875">
    <property type="entry name" value="Mur_ligase_C"/>
    <property type="match status" value="1"/>
</dbReference>
<comment type="caution">
    <text evidence="5">The sequence shown here is derived from an EMBL/GenBank/DDBJ whole genome shotgun (WGS) entry which is preliminary data.</text>
</comment>
<evidence type="ECO:0000256" key="1">
    <source>
        <dbReference type="ARBA" id="ARBA00022598"/>
    </source>
</evidence>
<accession>A0A0F3GKT0</accession>
<keyword evidence="2" id="KW-0547">Nucleotide-binding</keyword>
<dbReference type="PANTHER" id="PTHR43024:SF1">
    <property type="entry name" value="UDP-N-ACETYLMURAMOYL-TRIPEPTIDE--D-ALANYL-D-ALANINE LIGASE"/>
    <property type="match status" value="1"/>
</dbReference>
<sequence>MDSEGLTSFKIDVHKGDFIKLETRLLGIHNVYNILAAVAIAHELGVDRDNIFIAIRQLKPVPHRLNLKKLDTGIFILDDAFNSNPKGAASAIDVLCNLKGNRKIVITPGMVELGSLEIQENRKFGQAMSKCVDYVILVGISVQTEAILEGLTSEGYSEDKIYSAKNFSDANQHCQAMLNRGDIVLYENDLPDTYNT</sequence>
<evidence type="ECO:0000313" key="5">
    <source>
        <dbReference type="EMBL" id="KJU82574.1"/>
    </source>
</evidence>
<dbReference type="Gene3D" id="3.90.190.20">
    <property type="entry name" value="Mur ligase, C-terminal domain"/>
    <property type="match status" value="1"/>
</dbReference>
<dbReference type="GO" id="GO:0016881">
    <property type="term" value="F:acid-amino acid ligase activity"/>
    <property type="evidence" value="ECO:0007669"/>
    <property type="project" value="InterPro"/>
</dbReference>
<dbReference type="Proteomes" id="UP000033423">
    <property type="component" value="Unassembled WGS sequence"/>
</dbReference>
<keyword evidence="6" id="KW-1185">Reference proteome</keyword>
<dbReference type="GO" id="GO:0005524">
    <property type="term" value="F:ATP binding"/>
    <property type="evidence" value="ECO:0007669"/>
    <property type="project" value="UniProtKB-KW"/>
</dbReference>
<keyword evidence="1" id="KW-0436">Ligase</keyword>
<dbReference type="SUPFAM" id="SSF53244">
    <property type="entry name" value="MurD-like peptide ligases, peptide-binding domain"/>
    <property type="match status" value="1"/>
</dbReference>
<keyword evidence="3" id="KW-0067">ATP-binding</keyword>
<dbReference type="Gene3D" id="3.40.1190.10">
    <property type="entry name" value="Mur-like, catalytic domain"/>
    <property type="match status" value="1"/>
</dbReference>
<dbReference type="PATRIC" id="fig|29290.4.peg.6911"/>
<organism evidence="5 6">
    <name type="scientific">Candidatus Magnetobacterium bavaricum</name>
    <dbReference type="NCBI Taxonomy" id="29290"/>
    <lineage>
        <taxon>Bacteria</taxon>
        <taxon>Pseudomonadati</taxon>
        <taxon>Nitrospirota</taxon>
        <taxon>Thermodesulfovibrionia</taxon>
        <taxon>Thermodesulfovibrionales</taxon>
        <taxon>Candidatus Magnetobacteriaceae</taxon>
        <taxon>Candidatus Magnetobacterium</taxon>
    </lineage>
</organism>
<evidence type="ECO:0000313" key="6">
    <source>
        <dbReference type="Proteomes" id="UP000033423"/>
    </source>
</evidence>
<gene>
    <name evidence="5" type="ORF">MBAV_005226</name>
</gene>
<dbReference type="InterPro" id="IPR036615">
    <property type="entry name" value="Mur_ligase_C_dom_sf"/>
</dbReference>
<dbReference type="AlphaFoldDB" id="A0A0F3GKT0"/>
<dbReference type="SUPFAM" id="SSF53623">
    <property type="entry name" value="MurD-like peptide ligases, catalytic domain"/>
    <property type="match status" value="1"/>
</dbReference>
<dbReference type="PANTHER" id="PTHR43024">
    <property type="entry name" value="UDP-N-ACETYLMURAMOYL-TRIPEPTIDE--D-ALANYL-D-ALANINE LIGASE"/>
    <property type="match status" value="1"/>
</dbReference>
<dbReference type="InterPro" id="IPR004101">
    <property type="entry name" value="Mur_ligase_C"/>
</dbReference>
<evidence type="ECO:0000256" key="3">
    <source>
        <dbReference type="ARBA" id="ARBA00022840"/>
    </source>
</evidence>
<protein>
    <submittedName>
        <fullName evidence="5">UDP-N-acetylmuramyl pentapeptide synthase</fullName>
    </submittedName>
</protein>
<dbReference type="InterPro" id="IPR036565">
    <property type="entry name" value="Mur-like_cat_sf"/>
</dbReference>
<name>A0A0F3GKT0_9BACT</name>
<feature type="domain" description="Mur ligase C-terminal" evidence="4">
    <location>
        <begin position="63"/>
        <end position="185"/>
    </location>
</feature>
<proteinExistence type="predicted"/>